<dbReference type="Pfam" id="PF00440">
    <property type="entry name" value="TetR_N"/>
    <property type="match status" value="1"/>
</dbReference>
<keyword evidence="7" id="KW-1185">Reference proteome</keyword>
<comment type="caution">
    <text evidence="4">Lacks conserved residue(s) required for the propagation of feature annotation.</text>
</comment>
<dbReference type="InterPro" id="IPR001647">
    <property type="entry name" value="HTH_TetR"/>
</dbReference>
<gene>
    <name evidence="6" type="ORF">GCM10009804_65160</name>
</gene>
<accession>A0ABN2E8C6</accession>
<dbReference type="SUPFAM" id="SSF46689">
    <property type="entry name" value="Homeodomain-like"/>
    <property type="match status" value="1"/>
</dbReference>
<dbReference type="Proteomes" id="UP001501705">
    <property type="component" value="Unassembled WGS sequence"/>
</dbReference>
<dbReference type="SUPFAM" id="SSF48498">
    <property type="entry name" value="Tetracyclin repressor-like, C-terminal domain"/>
    <property type="match status" value="1"/>
</dbReference>
<dbReference type="RefSeq" id="WP_344239771.1">
    <property type="nucleotide sequence ID" value="NZ_BAAAPH010000028.1"/>
</dbReference>
<dbReference type="PANTHER" id="PTHR30055">
    <property type="entry name" value="HTH-TYPE TRANSCRIPTIONAL REGULATOR RUTR"/>
    <property type="match status" value="1"/>
</dbReference>
<keyword evidence="2 4" id="KW-0238">DNA-binding</keyword>
<evidence type="ECO:0000256" key="1">
    <source>
        <dbReference type="ARBA" id="ARBA00023015"/>
    </source>
</evidence>
<proteinExistence type="predicted"/>
<dbReference type="Gene3D" id="1.10.10.60">
    <property type="entry name" value="Homeodomain-like"/>
    <property type="match status" value="1"/>
</dbReference>
<dbReference type="Gene3D" id="1.10.357.10">
    <property type="entry name" value="Tetracycline Repressor, domain 2"/>
    <property type="match status" value="1"/>
</dbReference>
<protein>
    <submittedName>
        <fullName evidence="6">TetR family transcriptional regulator</fullName>
    </submittedName>
</protein>
<dbReference type="PROSITE" id="PS50977">
    <property type="entry name" value="HTH_TETR_2"/>
    <property type="match status" value="1"/>
</dbReference>
<feature type="domain" description="HTH tetR-type" evidence="5">
    <location>
        <begin position="14"/>
        <end position="75"/>
    </location>
</feature>
<name>A0ABN2E8C6_9ACTN</name>
<dbReference type="EMBL" id="BAAAPH010000028">
    <property type="protein sequence ID" value="GAA1599519.1"/>
    <property type="molecule type" value="Genomic_DNA"/>
</dbReference>
<sequence length="197" mass="21374">MRINQATDRERSTAARREQIVAATIKVLAERGYGATSYDAICEVAGLSSKRLISYHFSTKDDLLAEVLHRVTTDAAAVMRPAIEAATGADGKLAAYIRSNVEFIAAHPAHIRAVQQIVYGGAPVPTEEADAAVSRLNRLFDEGQRTGVFRKFDTLLMAYTVRAAIDASAGRLIAGADPENCATELAETFHRATRIQR</sequence>
<evidence type="ECO:0000256" key="2">
    <source>
        <dbReference type="ARBA" id="ARBA00023125"/>
    </source>
</evidence>
<evidence type="ECO:0000313" key="6">
    <source>
        <dbReference type="EMBL" id="GAA1599519.1"/>
    </source>
</evidence>
<dbReference type="InterPro" id="IPR009057">
    <property type="entry name" value="Homeodomain-like_sf"/>
</dbReference>
<reference evidence="6 7" key="1">
    <citation type="journal article" date="2019" name="Int. J. Syst. Evol. Microbiol.">
        <title>The Global Catalogue of Microorganisms (GCM) 10K type strain sequencing project: providing services to taxonomists for standard genome sequencing and annotation.</title>
        <authorList>
            <consortium name="The Broad Institute Genomics Platform"/>
            <consortium name="The Broad Institute Genome Sequencing Center for Infectious Disease"/>
            <person name="Wu L."/>
            <person name="Ma J."/>
        </authorList>
    </citation>
    <scope>NUCLEOTIDE SEQUENCE [LARGE SCALE GENOMIC DNA]</scope>
    <source>
        <strain evidence="6 7">JCM 15572</strain>
    </source>
</reference>
<comment type="caution">
    <text evidence="6">The sequence shown here is derived from an EMBL/GenBank/DDBJ whole genome shotgun (WGS) entry which is preliminary data.</text>
</comment>
<evidence type="ECO:0000256" key="3">
    <source>
        <dbReference type="ARBA" id="ARBA00023163"/>
    </source>
</evidence>
<organism evidence="6 7">
    <name type="scientific">Kribbella hippodromi</name>
    <dbReference type="NCBI Taxonomy" id="434347"/>
    <lineage>
        <taxon>Bacteria</taxon>
        <taxon>Bacillati</taxon>
        <taxon>Actinomycetota</taxon>
        <taxon>Actinomycetes</taxon>
        <taxon>Propionibacteriales</taxon>
        <taxon>Kribbellaceae</taxon>
        <taxon>Kribbella</taxon>
    </lineage>
</organism>
<keyword evidence="3" id="KW-0804">Transcription</keyword>
<dbReference type="InterPro" id="IPR036271">
    <property type="entry name" value="Tet_transcr_reg_TetR-rel_C_sf"/>
</dbReference>
<dbReference type="PANTHER" id="PTHR30055:SF234">
    <property type="entry name" value="HTH-TYPE TRANSCRIPTIONAL REGULATOR BETI"/>
    <property type="match status" value="1"/>
</dbReference>
<dbReference type="InterPro" id="IPR050109">
    <property type="entry name" value="HTH-type_TetR-like_transc_reg"/>
</dbReference>
<keyword evidence="1" id="KW-0805">Transcription regulation</keyword>
<evidence type="ECO:0000313" key="7">
    <source>
        <dbReference type="Proteomes" id="UP001501705"/>
    </source>
</evidence>
<evidence type="ECO:0000259" key="5">
    <source>
        <dbReference type="PROSITE" id="PS50977"/>
    </source>
</evidence>
<evidence type="ECO:0000256" key="4">
    <source>
        <dbReference type="PROSITE-ProRule" id="PRU00335"/>
    </source>
</evidence>